<gene>
    <name evidence="1" type="ORF">MENTE1834_LOCUS10436</name>
</gene>
<organism evidence="1 2">
    <name type="scientific">Meloidogyne enterolobii</name>
    <name type="common">Root-knot nematode worm</name>
    <name type="synonym">Meloidogyne mayaguensis</name>
    <dbReference type="NCBI Taxonomy" id="390850"/>
    <lineage>
        <taxon>Eukaryota</taxon>
        <taxon>Metazoa</taxon>
        <taxon>Ecdysozoa</taxon>
        <taxon>Nematoda</taxon>
        <taxon>Chromadorea</taxon>
        <taxon>Rhabditida</taxon>
        <taxon>Tylenchina</taxon>
        <taxon>Tylenchomorpha</taxon>
        <taxon>Tylenchoidea</taxon>
        <taxon>Meloidogynidae</taxon>
        <taxon>Meloidogyninae</taxon>
        <taxon>Meloidogyne</taxon>
    </lineage>
</organism>
<reference evidence="1" key="1">
    <citation type="submission" date="2023-11" db="EMBL/GenBank/DDBJ databases">
        <authorList>
            <person name="Poullet M."/>
        </authorList>
    </citation>
    <scope>NUCLEOTIDE SEQUENCE</scope>
    <source>
        <strain evidence="1">E1834</strain>
    </source>
</reference>
<accession>A0ACB0YCL0</accession>
<sequence length="54" mass="6365">MQIHQLFLLPQHFSFSSFHSLLHLPHSFLFSSLHSFPHCHPSLLLLLPFLYLLP</sequence>
<name>A0ACB0YCL0_MELEN</name>
<protein>
    <submittedName>
        <fullName evidence="1">Uncharacterized protein</fullName>
    </submittedName>
</protein>
<proteinExistence type="predicted"/>
<evidence type="ECO:0000313" key="2">
    <source>
        <dbReference type="Proteomes" id="UP001497535"/>
    </source>
</evidence>
<keyword evidence="2" id="KW-1185">Reference proteome</keyword>
<dbReference type="EMBL" id="CAVMJV010000010">
    <property type="protein sequence ID" value="CAK5041162.1"/>
    <property type="molecule type" value="Genomic_DNA"/>
</dbReference>
<evidence type="ECO:0000313" key="1">
    <source>
        <dbReference type="EMBL" id="CAK5041162.1"/>
    </source>
</evidence>
<dbReference type="Proteomes" id="UP001497535">
    <property type="component" value="Unassembled WGS sequence"/>
</dbReference>
<comment type="caution">
    <text evidence="1">The sequence shown here is derived from an EMBL/GenBank/DDBJ whole genome shotgun (WGS) entry which is preliminary data.</text>
</comment>